<dbReference type="InterPro" id="IPR039564">
    <property type="entry name" value="Peptidase_C39-like"/>
</dbReference>
<name>D9RA80_LACSW</name>
<feature type="domain" description="Peptidase C39-like" evidence="2">
    <location>
        <begin position="108"/>
        <end position="241"/>
    </location>
</feature>
<dbReference type="RefSeq" id="WP_013274118.1">
    <property type="nucleotide sequence ID" value="NC_014376.1"/>
</dbReference>
<protein>
    <recommendedName>
        <fullName evidence="2">Peptidase C39-like domain-containing protein</fullName>
    </recommendedName>
</protein>
<accession>D9RA80</accession>
<keyword evidence="1" id="KW-0812">Transmembrane</keyword>
<keyword evidence="1" id="KW-0472">Membrane</keyword>
<gene>
    <name evidence="3" type="ordered locus">Closa_3527</name>
</gene>
<keyword evidence="1" id="KW-1133">Transmembrane helix</keyword>
<dbReference type="EMBL" id="CP002109">
    <property type="protein sequence ID" value="ADL06052.1"/>
    <property type="molecule type" value="Genomic_DNA"/>
</dbReference>
<reference evidence="3" key="1">
    <citation type="submission" date="2010-07" db="EMBL/GenBank/DDBJ databases">
        <title>Complete sequence of Clostridium saccharolyticum WM1.</title>
        <authorList>
            <consortium name="US DOE Joint Genome Institute"/>
            <person name="Lucas S."/>
            <person name="Copeland A."/>
            <person name="Lapidus A."/>
            <person name="Cheng J.-F."/>
            <person name="Bruce D."/>
            <person name="Goodwin L."/>
            <person name="Pitluck S."/>
            <person name="Chertkov O."/>
            <person name="Detter J.C."/>
            <person name="Han C."/>
            <person name="Tapia R."/>
            <person name="Land M."/>
            <person name="Hauser L."/>
            <person name="Chang Y.-J."/>
            <person name="Jeffries C."/>
            <person name="Kyrpides N."/>
            <person name="Ivanova N."/>
            <person name="Mikhailova N."/>
            <person name="Mouttaki H."/>
            <person name="Lin L."/>
            <person name="Zhou J."/>
            <person name="Hemme C.L."/>
            <person name="Woyke T."/>
        </authorList>
    </citation>
    <scope>NUCLEOTIDE SEQUENCE [LARGE SCALE GENOMIC DNA]</scope>
    <source>
        <strain evidence="3">WM1</strain>
    </source>
</reference>
<evidence type="ECO:0000256" key="1">
    <source>
        <dbReference type="SAM" id="Phobius"/>
    </source>
</evidence>
<keyword evidence="4" id="KW-1185">Reference proteome</keyword>
<dbReference type="KEGG" id="csh:Closa_3527"/>
<sequence>MAVDPLTVKILTQIAAQVATDEQARKRLLIIILAPTVTFLMLIALILYLITSPFSVLAQWLIGDELSVVEDFQKEYGYNQTLGIHEQDYMDGIGQSYEGIVFADGGMEVVYYNQLDERWSSTMYGTSGTIGEGGCGPTAMSIIISTLTGEPHDPVELANWSVTNGHRCEGNGSYHSLIPAAAEGYGLSSKGNLSAQDIVDTLSSGKLVVAIMSKGYFTNSGHFIVLRGVTSEGKILVADPASHKRSQQEWDLSLILNEARKGAAAGGPFWAIGN</sequence>
<proteinExistence type="predicted"/>
<dbReference type="Pfam" id="PF13529">
    <property type="entry name" value="Peptidase_C39_2"/>
    <property type="match status" value="1"/>
</dbReference>
<dbReference type="Gene3D" id="3.90.70.10">
    <property type="entry name" value="Cysteine proteinases"/>
    <property type="match status" value="1"/>
</dbReference>
<dbReference type="AlphaFoldDB" id="D9RA80"/>
<dbReference type="STRING" id="610130.Closa_3527"/>
<evidence type="ECO:0000313" key="3">
    <source>
        <dbReference type="EMBL" id="ADL06052.1"/>
    </source>
</evidence>
<dbReference type="Proteomes" id="UP000001662">
    <property type="component" value="Chromosome"/>
</dbReference>
<feature type="transmembrane region" description="Helical" evidence="1">
    <location>
        <begin position="28"/>
        <end position="50"/>
    </location>
</feature>
<dbReference type="eggNOG" id="COG4990">
    <property type="taxonomic scope" value="Bacteria"/>
</dbReference>
<dbReference type="OrthoDB" id="3186156at2"/>
<dbReference type="HOGENOM" id="CLU_1011157_0_0_9"/>
<evidence type="ECO:0000313" key="4">
    <source>
        <dbReference type="Proteomes" id="UP000001662"/>
    </source>
</evidence>
<organism evidence="3 4">
    <name type="scientific">Lacrimispora saccharolytica (strain ATCC 35040 / DSM 2544 / NRCC 2533 / WM1)</name>
    <name type="common">Clostridium saccharolyticum</name>
    <dbReference type="NCBI Taxonomy" id="610130"/>
    <lineage>
        <taxon>Bacteria</taxon>
        <taxon>Bacillati</taxon>
        <taxon>Bacillota</taxon>
        <taxon>Clostridia</taxon>
        <taxon>Lachnospirales</taxon>
        <taxon>Lachnospiraceae</taxon>
        <taxon>Lacrimispora</taxon>
    </lineage>
</organism>
<evidence type="ECO:0000259" key="2">
    <source>
        <dbReference type="Pfam" id="PF13529"/>
    </source>
</evidence>
<dbReference type="PaxDb" id="610130-Closa_3527"/>